<proteinExistence type="predicted"/>
<dbReference type="Gene3D" id="1.10.10.60">
    <property type="entry name" value="Homeodomain-like"/>
    <property type="match status" value="1"/>
</dbReference>
<dbReference type="PANTHER" id="PTHR47577">
    <property type="entry name" value="THAP DOMAIN-CONTAINING PROTEIN 6"/>
    <property type="match status" value="1"/>
</dbReference>
<organism evidence="4 5">
    <name type="scientific">Elysia marginata</name>
    <dbReference type="NCBI Taxonomy" id="1093978"/>
    <lineage>
        <taxon>Eukaryota</taxon>
        <taxon>Metazoa</taxon>
        <taxon>Spiralia</taxon>
        <taxon>Lophotrochozoa</taxon>
        <taxon>Mollusca</taxon>
        <taxon>Gastropoda</taxon>
        <taxon>Heterobranchia</taxon>
        <taxon>Euthyneura</taxon>
        <taxon>Panpulmonata</taxon>
        <taxon>Sacoglossa</taxon>
        <taxon>Placobranchoidea</taxon>
        <taxon>Plakobranchidae</taxon>
        <taxon>Elysia</taxon>
    </lineage>
</organism>
<feature type="domain" description="HTH psq-type" evidence="1">
    <location>
        <begin position="217"/>
        <end position="246"/>
    </location>
</feature>
<evidence type="ECO:0000313" key="5">
    <source>
        <dbReference type="Proteomes" id="UP000762676"/>
    </source>
</evidence>
<feature type="domain" description="Transposable element P transposase-like RNase H C-terminal" evidence="3">
    <location>
        <begin position="133"/>
        <end position="165"/>
    </location>
</feature>
<accession>A0AAV4K0R3</accession>
<evidence type="ECO:0000259" key="1">
    <source>
        <dbReference type="Pfam" id="PF05225"/>
    </source>
</evidence>
<dbReference type="PANTHER" id="PTHR47577:SF2">
    <property type="entry name" value="THAP DOMAIN CONTAINING 9"/>
    <property type="match status" value="1"/>
</dbReference>
<dbReference type="Pfam" id="PF21789">
    <property type="entry name" value="TNP-like_RNaseH_C"/>
    <property type="match status" value="1"/>
</dbReference>
<dbReference type="SUPFAM" id="SSF46689">
    <property type="entry name" value="Homeodomain-like"/>
    <property type="match status" value="1"/>
</dbReference>
<protein>
    <submittedName>
        <fullName evidence="4">THAP domain-containing protein 9</fullName>
    </submittedName>
</protein>
<sequence>MSVKLAAETPSTSVADAIEYLREDKKMAQFKGSKATFRFTRLIDKLFDICNSRSPIGKYSKAPISLGNLPQTLVDLESINQYIRSLTDIKKSKLTTGRRKTAFIGFLVTIKSITTLSHRLLKREDPFKYLLTYKLSQDNLETLFSRIRRRGGWNNNPTSAQFKYALRLCMLKNGIRPSKHANCIEMDEPDISIIEDCDSNISSAKNAKYSQEQLKEVFEKVKNGTMSMNRASQIYGIPRTTLGDKLRRTFSIDQTPQTVLLQKEEKKVIIWLKGTLGLGVAARKSSFCATSK</sequence>
<feature type="domain" description="Transposable element P transposase-like GTP-binding insertion" evidence="2">
    <location>
        <begin position="1"/>
        <end position="63"/>
    </location>
</feature>
<comment type="caution">
    <text evidence="4">The sequence shown here is derived from an EMBL/GenBank/DDBJ whole genome shotgun (WGS) entry which is preliminary data.</text>
</comment>
<reference evidence="4 5" key="1">
    <citation type="journal article" date="2021" name="Elife">
        <title>Chloroplast acquisition without the gene transfer in kleptoplastic sea slugs, Plakobranchus ocellatus.</title>
        <authorList>
            <person name="Maeda T."/>
            <person name="Takahashi S."/>
            <person name="Yoshida T."/>
            <person name="Shimamura S."/>
            <person name="Takaki Y."/>
            <person name="Nagai Y."/>
            <person name="Toyoda A."/>
            <person name="Suzuki Y."/>
            <person name="Arimoto A."/>
            <person name="Ishii H."/>
            <person name="Satoh N."/>
            <person name="Nishiyama T."/>
            <person name="Hasebe M."/>
            <person name="Maruyama T."/>
            <person name="Minagawa J."/>
            <person name="Obokata J."/>
            <person name="Shigenobu S."/>
        </authorList>
    </citation>
    <scope>NUCLEOTIDE SEQUENCE [LARGE SCALE GENOMIC DNA]</scope>
</reference>
<dbReference type="Pfam" id="PF05225">
    <property type="entry name" value="HTH_psq"/>
    <property type="match status" value="1"/>
</dbReference>
<keyword evidence="5" id="KW-1185">Reference proteome</keyword>
<dbReference type="AlphaFoldDB" id="A0AAV4K0R3"/>
<dbReference type="GO" id="GO:0003677">
    <property type="term" value="F:DNA binding"/>
    <property type="evidence" value="ECO:0007669"/>
    <property type="project" value="InterPro"/>
</dbReference>
<name>A0AAV4K0R3_9GAST</name>
<evidence type="ECO:0000259" key="3">
    <source>
        <dbReference type="Pfam" id="PF21789"/>
    </source>
</evidence>
<dbReference type="EMBL" id="BMAT01003500">
    <property type="protein sequence ID" value="GFS26772.1"/>
    <property type="molecule type" value="Genomic_DNA"/>
</dbReference>
<dbReference type="Pfam" id="PF21788">
    <property type="entry name" value="TNP-like_GBD"/>
    <property type="match status" value="1"/>
</dbReference>
<dbReference type="InterPro" id="IPR009057">
    <property type="entry name" value="Homeodomain-like_sf"/>
</dbReference>
<dbReference type="InterPro" id="IPR007889">
    <property type="entry name" value="HTH_Psq"/>
</dbReference>
<evidence type="ECO:0000313" key="4">
    <source>
        <dbReference type="EMBL" id="GFS26772.1"/>
    </source>
</evidence>
<gene>
    <name evidence="4" type="ORF">ElyMa_001729400</name>
</gene>
<dbReference type="InterPro" id="IPR048367">
    <property type="entry name" value="TNP-like_RNaseH_C"/>
</dbReference>
<dbReference type="Proteomes" id="UP000762676">
    <property type="component" value="Unassembled WGS sequence"/>
</dbReference>
<evidence type="ECO:0000259" key="2">
    <source>
        <dbReference type="Pfam" id="PF21788"/>
    </source>
</evidence>
<dbReference type="InterPro" id="IPR048366">
    <property type="entry name" value="TNP-like_GBD"/>
</dbReference>